<dbReference type="Proteomes" id="UP001223520">
    <property type="component" value="Chromosome"/>
</dbReference>
<dbReference type="GO" id="GO:0015562">
    <property type="term" value="F:efflux transmembrane transporter activity"/>
    <property type="evidence" value="ECO:0007669"/>
    <property type="project" value="InterPro"/>
</dbReference>
<name>A0AAJ6PA97_9CYAN</name>
<feature type="transmembrane region" description="Helical" evidence="2">
    <location>
        <begin position="35"/>
        <end position="54"/>
    </location>
</feature>
<dbReference type="Gene3D" id="1.10.287.470">
    <property type="entry name" value="Helix hairpin bin"/>
    <property type="match status" value="1"/>
</dbReference>
<evidence type="ECO:0000313" key="3">
    <source>
        <dbReference type="EMBL" id="WGV26491.1"/>
    </source>
</evidence>
<keyword evidence="1" id="KW-0175">Coiled coil</keyword>
<protein>
    <submittedName>
        <fullName evidence="3">NHLP bacteriocin system secretion protein</fullName>
    </submittedName>
</protein>
<dbReference type="InterPro" id="IPR022275">
    <property type="entry name" value="NHPM_bacteriocin_SS_HylD"/>
</dbReference>
<evidence type="ECO:0000256" key="1">
    <source>
        <dbReference type="SAM" id="Coils"/>
    </source>
</evidence>
<dbReference type="PANTHER" id="PTHR30386:SF28">
    <property type="entry name" value="EXPORTED PROTEIN"/>
    <property type="match status" value="1"/>
</dbReference>
<keyword evidence="4" id="KW-1185">Reference proteome</keyword>
<reference evidence="3 4" key="1">
    <citation type="journal article" date="2023" name="Limnol Oceanogr Lett">
        <title>Environmental adaptations by the intertidal Antarctic cyanobacterium Halotia branconii CENA392 as revealed using long-read genome sequencing.</title>
        <authorList>
            <person name="Dextro R.B."/>
            <person name="Delbaje E."/>
            <person name="Freitas P.N.N."/>
            <person name="Geraldes V."/>
            <person name="Pinto E."/>
            <person name="Long P.F."/>
            <person name="Fiore M.F."/>
        </authorList>
    </citation>
    <scope>NUCLEOTIDE SEQUENCE [LARGE SCALE GENOMIC DNA]</scope>
    <source>
        <strain evidence="3 4">CENA392</strain>
    </source>
</reference>
<dbReference type="NCBIfam" id="TIGR03794">
    <property type="entry name" value="NHLM_micro_HlyD"/>
    <property type="match status" value="1"/>
</dbReference>
<dbReference type="AlphaFoldDB" id="A0AAJ6PA97"/>
<accession>A0AAJ6PA97</accession>
<organism evidence="3 4">
    <name type="scientific">Halotia branconii CENA392</name>
    <dbReference type="NCBI Taxonomy" id="1539056"/>
    <lineage>
        <taxon>Bacteria</taxon>
        <taxon>Bacillati</taxon>
        <taxon>Cyanobacteriota</taxon>
        <taxon>Cyanophyceae</taxon>
        <taxon>Nostocales</taxon>
        <taxon>Nodulariaceae</taxon>
        <taxon>Halotia</taxon>
    </lineage>
</organism>
<keyword evidence="2" id="KW-1133">Transmembrane helix</keyword>
<dbReference type="PANTHER" id="PTHR30386">
    <property type="entry name" value="MEMBRANE FUSION SUBUNIT OF EMRAB-TOLC MULTIDRUG EFFLUX PUMP"/>
    <property type="match status" value="1"/>
</dbReference>
<gene>
    <name evidence="3" type="ORF">QI031_02985</name>
</gene>
<keyword evidence="2" id="KW-0472">Membrane</keyword>
<dbReference type="EMBL" id="CP124543">
    <property type="protein sequence ID" value="WGV26491.1"/>
    <property type="molecule type" value="Genomic_DNA"/>
</dbReference>
<dbReference type="PRINTS" id="PR01490">
    <property type="entry name" value="RTXTOXIND"/>
</dbReference>
<keyword evidence="2" id="KW-0812">Transmembrane</keyword>
<evidence type="ECO:0000313" key="4">
    <source>
        <dbReference type="Proteomes" id="UP001223520"/>
    </source>
</evidence>
<dbReference type="Gene3D" id="2.40.50.100">
    <property type="match status" value="1"/>
</dbReference>
<proteinExistence type="predicted"/>
<dbReference type="RefSeq" id="WP_281483741.1">
    <property type="nucleotide sequence ID" value="NZ_CP124543.1"/>
</dbReference>
<evidence type="ECO:0000256" key="2">
    <source>
        <dbReference type="SAM" id="Phobius"/>
    </source>
</evidence>
<sequence length="481" mass="53486">MLNQKRSLFRKESLERLSSPERLDQLMQVVSPKSWLPLVALGSLVGVGIVWSIYGRIPITVEGRGVMIYPRKVVPLQSLSSGQLLVLNIKVGDIVKKGQVLATIDQVDLRKQLQLARAKLVQLETQDRNASLIQIQRQQLDTKAIQEQRLSLQQRLKIMQDLTPVLREKGLVSIGRDRLNLQRRLQILQGLLPTHKKRLENRQSLLTEGAITDDVVLEAQQQYDNARASIDEAESQLKQLDLKEADAQQQYLSNLNEIKNIQAQLQEQNSKIASLAQEDLQTTTTRKNEIQEIKREIAKLELQLSTNSQIVSQHNGRILEITVTPGQVVNAGTRLGSIDEENPSSKLVGITYFAIAEGKKIQPGMTVQITPQTVKRERFGGIVGTITSVSPFPITKEGAANVVGNPEVVEGLMSQKQEGVMQVFADLEPDSSSFSGYKWSSSTGPQLKISSGTTTVVRVKVEERAPLTYVLPILRSFSGIN</sequence>
<dbReference type="SUPFAM" id="SSF111369">
    <property type="entry name" value="HlyD-like secretion proteins"/>
    <property type="match status" value="1"/>
</dbReference>
<feature type="coiled-coil region" evidence="1">
    <location>
        <begin position="216"/>
        <end position="310"/>
    </location>
</feature>
<dbReference type="InterPro" id="IPR050739">
    <property type="entry name" value="MFP"/>
</dbReference>
<dbReference type="KEGG" id="hbq:QI031_02985"/>